<dbReference type="OrthoDB" id="3238443at2"/>
<sequence>MTRKRKLVQDQLIPDEITPVMLLKLSKKASTLKDCAAAFRIAVAGMLELPTKQAYIRTYGSIDAVTEALYDADQLAQGIIDAGFAIETMITKPLKSRELIMLDDLRRSLETDTEPDTGQTPGNVDPTTGEIH</sequence>
<comment type="caution">
    <text evidence="2">The sequence shown here is derived from an EMBL/GenBank/DDBJ whole genome shotgun (WGS) entry which is preliminary data.</text>
</comment>
<dbReference type="RefSeq" id="WP_126029320.1">
    <property type="nucleotide sequence ID" value="NZ_QXGJ01000001.1"/>
</dbReference>
<proteinExistence type="predicted"/>
<feature type="compositionally biased region" description="Polar residues" evidence="1">
    <location>
        <begin position="116"/>
        <end position="126"/>
    </location>
</feature>
<evidence type="ECO:0000256" key="1">
    <source>
        <dbReference type="SAM" id="MobiDB-lite"/>
    </source>
</evidence>
<dbReference type="Proteomes" id="UP000288607">
    <property type="component" value="Unassembled WGS sequence"/>
</dbReference>
<evidence type="ECO:0000313" key="3">
    <source>
        <dbReference type="Proteomes" id="UP000288607"/>
    </source>
</evidence>
<feature type="region of interest" description="Disordered" evidence="1">
    <location>
        <begin position="107"/>
        <end position="132"/>
    </location>
</feature>
<keyword evidence="3" id="KW-1185">Reference proteome</keyword>
<dbReference type="EMBL" id="QXGJ01000001">
    <property type="protein sequence ID" value="RSX52675.1"/>
    <property type="molecule type" value="Genomic_DNA"/>
</dbReference>
<gene>
    <name evidence="2" type="ORF">D2E23_0403</name>
</gene>
<accession>A0A430FIF4</accession>
<protein>
    <submittedName>
        <fullName evidence="2">Uncharacterized protein</fullName>
    </submittedName>
</protein>
<reference evidence="2 3" key="1">
    <citation type="submission" date="2018-09" db="EMBL/GenBank/DDBJ databases">
        <title>Characterization of the phylogenetic diversity of five novel species belonging to the genus Bifidobacterium.</title>
        <authorList>
            <person name="Lugli G.A."/>
            <person name="Duranti S."/>
            <person name="Milani C."/>
        </authorList>
    </citation>
    <scope>NUCLEOTIDE SEQUENCE [LARGE SCALE GENOMIC DNA]</scope>
    <source>
        <strain evidence="2 3">2028B</strain>
    </source>
</reference>
<name>A0A430FIF4_9BIFI</name>
<organism evidence="2 3">
    <name type="scientific">Bifidobacterium callimiconis</name>
    <dbReference type="NCBI Taxonomy" id="2306973"/>
    <lineage>
        <taxon>Bacteria</taxon>
        <taxon>Bacillati</taxon>
        <taxon>Actinomycetota</taxon>
        <taxon>Actinomycetes</taxon>
        <taxon>Bifidobacteriales</taxon>
        <taxon>Bifidobacteriaceae</taxon>
        <taxon>Bifidobacterium</taxon>
    </lineage>
</organism>
<dbReference type="AlphaFoldDB" id="A0A430FIF4"/>
<evidence type="ECO:0000313" key="2">
    <source>
        <dbReference type="EMBL" id="RSX52675.1"/>
    </source>
</evidence>